<name>A0A0F9VGF9_9ZZZZ</name>
<gene>
    <name evidence="4" type="ORF">LCGC14_0141570</name>
</gene>
<feature type="compositionally biased region" description="Polar residues" evidence="2">
    <location>
        <begin position="1288"/>
        <end position="1300"/>
    </location>
</feature>
<feature type="domain" description="Phage tail tape measure protein" evidence="3">
    <location>
        <begin position="150"/>
        <end position="348"/>
    </location>
</feature>
<organism evidence="4">
    <name type="scientific">marine sediment metagenome</name>
    <dbReference type="NCBI Taxonomy" id="412755"/>
    <lineage>
        <taxon>unclassified sequences</taxon>
        <taxon>metagenomes</taxon>
        <taxon>ecological metagenomes</taxon>
    </lineage>
</organism>
<dbReference type="Pfam" id="PF10145">
    <property type="entry name" value="PhageMin_Tail"/>
    <property type="match status" value="1"/>
</dbReference>
<evidence type="ECO:0000259" key="3">
    <source>
        <dbReference type="Pfam" id="PF10145"/>
    </source>
</evidence>
<dbReference type="PANTHER" id="PTHR37813">
    <property type="entry name" value="FELS-2 PROPHAGE PROTEIN"/>
    <property type="match status" value="1"/>
</dbReference>
<reference evidence="4" key="1">
    <citation type="journal article" date="2015" name="Nature">
        <title>Complex archaea that bridge the gap between prokaryotes and eukaryotes.</title>
        <authorList>
            <person name="Spang A."/>
            <person name="Saw J.H."/>
            <person name="Jorgensen S.L."/>
            <person name="Zaremba-Niedzwiedzka K."/>
            <person name="Martijn J."/>
            <person name="Lind A.E."/>
            <person name="van Eijk R."/>
            <person name="Schleper C."/>
            <person name="Guy L."/>
            <person name="Ettema T.J."/>
        </authorList>
    </citation>
    <scope>NUCLEOTIDE SEQUENCE</scope>
</reference>
<feature type="region of interest" description="Disordered" evidence="2">
    <location>
        <begin position="1279"/>
        <end position="1300"/>
    </location>
</feature>
<sequence>MAQPFILDVILQIQKLDGLDVVKQQLAGIQVGGIGQTGKLAKGLKNVGIQASTAAIHVARGANVTIKMGNAAKKTGSQLKGAGKAAKGFGDQILLAGKRYGAFLGATVVAFKAFQLIGSGTRAVIEFDQAIVSLSQILDKPIDQLQELSKQFLDLSVTTGTSAKEIAEAAKLLAQAGFRGSELTEAISQLAKVPLTPIFENMDQAVDGAIAALRQFSDEGLTVESVFDKIINVSNKYAASFPDIIEGLKRGGSAFQAIGGTLDEFIAAFTTIRSVTRESASSVGTSLKTLSSRLADPKIIKFLETKNIRVLEEGQFVGPLEAIRRIGDGLERQTTIQDKINIATKLGGRRQISRFLAVAQNAEKTDRILEDAKNSSGAFSKVADQGLQAIGKQIDILVAKAQKLAIDLGADLFIPFIEGLTGAAEGAIALLGALKPILPLISKIGAVLAGGAIIKGLGSFIGPRLGQLAGPAAFAAAGGGRKGISAGIGASPFAQAGLLIAASETAAALVRTADGADSFTASLISSIGAITAAIALFRGQTIAQFATGGGLFKNLGKLGKLGALAGTAATIGTIALPLIIGKAQDSAQELTDRIIESARKAISNISLDAEGPNQVSDILGNLYQEVGKGIQEFIKSADPLQDPSLSKSLAGIGRALSGLFEGDFEAVFGPEGSASSRGGLSSKQIQKKIEELIGSRPKLVEGLIDSVAQTLIDTGKTKRVRGNARQSLITQTIASGRTPEAASVLVDAIIKAAGGLDKFNDGVRNNINTIQTENIAREKTVALMRNFIPTKVVGQLLSFSKAVDKTTRIINTSAKLFQSQIAEIAGGIRAPKLDFDFGSQQVENLIKGGGLKDLFAFTPDIPSFVGAFDDIDSLLSRFITSVSDLPTGLDFNVEDIVDQFFKLENIPAVLKDKFADFFDTTAQDIRNVAEGKFISADEIKQRFQKEFENLGVGTTDAVVESVVQFMNSTFTQIEDELNRLATVRQFELDIAVRPGTQARFLEQQLQRVGVSTGGRGGPVREARGSIAELDLIRRERETRGAVGVPGLLPTPEEGFFQGPGQRLADIVGDERIRAQLRDQFKELITESSVLKRELSNLKPGSIDFIKASEDLRELSRSTIELQTAMEAASQATQQSLEIEKRTLTLQQGLETAQAQARGAELVRQGRITPLQADRRAFDLTQRQAEEQRALQDKFDGIIEKDNALRADLAKTISINTKSQAEIVGEFSMSTNIFSEATRIQFSAAELMAKNISDFGQRITSTADLTAGSPPTTFGGFGPAAASRPVEEISQQSTSNTNEKIQENTNAQRQSLEVLKAIFSRQQELLSRDLPPEDVRAAGRKVGDIEFSQEAIENLAEKIENLETAIREPSEIKLVSDQRVEIDLSTLPSDVVNEVRPIFEEAALKTASIVTRKALESLAANSQDSEISIAATNTAQELV</sequence>
<evidence type="ECO:0000313" key="4">
    <source>
        <dbReference type="EMBL" id="KKN98912.1"/>
    </source>
</evidence>
<dbReference type="InterPro" id="IPR010090">
    <property type="entry name" value="Phage_tape_meas"/>
</dbReference>
<accession>A0A0F9VGF9</accession>
<proteinExistence type="predicted"/>
<evidence type="ECO:0000256" key="1">
    <source>
        <dbReference type="ARBA" id="ARBA00022612"/>
    </source>
</evidence>
<evidence type="ECO:0000256" key="2">
    <source>
        <dbReference type="SAM" id="MobiDB-lite"/>
    </source>
</evidence>
<keyword evidence="1" id="KW-1188">Viral release from host cell</keyword>
<dbReference type="EMBL" id="LAZR01000049">
    <property type="protein sequence ID" value="KKN98912.1"/>
    <property type="molecule type" value="Genomic_DNA"/>
</dbReference>
<protein>
    <recommendedName>
        <fullName evidence="3">Phage tail tape measure protein domain-containing protein</fullName>
    </recommendedName>
</protein>
<dbReference type="PANTHER" id="PTHR37813:SF1">
    <property type="entry name" value="FELS-2 PROPHAGE PROTEIN"/>
    <property type="match status" value="1"/>
</dbReference>
<dbReference type="NCBIfam" id="TIGR01760">
    <property type="entry name" value="tape_meas_TP901"/>
    <property type="match status" value="1"/>
</dbReference>
<comment type="caution">
    <text evidence="4">The sequence shown here is derived from an EMBL/GenBank/DDBJ whole genome shotgun (WGS) entry which is preliminary data.</text>
</comment>